<dbReference type="Proteomes" id="UP000439903">
    <property type="component" value="Unassembled WGS sequence"/>
</dbReference>
<keyword evidence="2" id="KW-1185">Reference proteome</keyword>
<organism evidence="1 2">
    <name type="scientific">Gigaspora margarita</name>
    <dbReference type="NCBI Taxonomy" id="4874"/>
    <lineage>
        <taxon>Eukaryota</taxon>
        <taxon>Fungi</taxon>
        <taxon>Fungi incertae sedis</taxon>
        <taxon>Mucoromycota</taxon>
        <taxon>Glomeromycotina</taxon>
        <taxon>Glomeromycetes</taxon>
        <taxon>Diversisporales</taxon>
        <taxon>Gigasporaceae</taxon>
        <taxon>Gigaspora</taxon>
    </lineage>
</organism>
<dbReference type="AlphaFoldDB" id="A0A8H4A2H9"/>
<gene>
    <name evidence="1" type="ORF">F8M41_008229</name>
</gene>
<dbReference type="OrthoDB" id="2387761at2759"/>
<accession>A0A8H4A2H9</accession>
<evidence type="ECO:0000313" key="2">
    <source>
        <dbReference type="Proteomes" id="UP000439903"/>
    </source>
</evidence>
<comment type="caution">
    <text evidence="1">The sequence shown here is derived from an EMBL/GenBank/DDBJ whole genome shotgun (WGS) entry which is preliminary data.</text>
</comment>
<reference evidence="1 2" key="1">
    <citation type="journal article" date="2019" name="Environ. Microbiol.">
        <title>At the nexus of three kingdoms: the genome of the mycorrhizal fungus Gigaspora margarita provides insights into plant, endobacterial and fungal interactions.</title>
        <authorList>
            <person name="Venice F."/>
            <person name="Ghignone S."/>
            <person name="Salvioli di Fossalunga A."/>
            <person name="Amselem J."/>
            <person name="Novero M."/>
            <person name="Xianan X."/>
            <person name="Sedzielewska Toro K."/>
            <person name="Morin E."/>
            <person name="Lipzen A."/>
            <person name="Grigoriev I.V."/>
            <person name="Henrissat B."/>
            <person name="Martin F.M."/>
            <person name="Bonfante P."/>
        </authorList>
    </citation>
    <scope>NUCLEOTIDE SEQUENCE [LARGE SCALE GENOMIC DNA]</scope>
    <source>
        <strain evidence="1 2">BEG34</strain>
    </source>
</reference>
<proteinExistence type="predicted"/>
<protein>
    <submittedName>
        <fullName evidence="1">Uncharacterized protein</fullName>
    </submittedName>
</protein>
<name>A0A8H4A2H9_GIGMA</name>
<evidence type="ECO:0000313" key="1">
    <source>
        <dbReference type="EMBL" id="KAF0411049.1"/>
    </source>
</evidence>
<sequence length="167" mass="19524">MNFKRRACGYGSGNESEAGKVDDYSDDWEKLLTLRIFLLMSKSISKSSAFHLLLICHHSLTEECTHGLEMSEKAKASKKICFELCASYRYWDARSYLLDKLKERPKHRHYDILYLKWGETIPSPTVNRKIDLKRLLKILPFMDYNQLFFKETIYALAHAMGAELIFS</sequence>
<dbReference type="EMBL" id="WTPW01001857">
    <property type="protein sequence ID" value="KAF0411049.1"/>
    <property type="molecule type" value="Genomic_DNA"/>
</dbReference>